<evidence type="ECO:0000256" key="2">
    <source>
        <dbReference type="ARBA" id="ARBA00023136"/>
    </source>
</evidence>
<evidence type="ECO:0000313" key="4">
    <source>
        <dbReference type="EMBL" id="RJY10241.1"/>
    </source>
</evidence>
<comment type="caution">
    <text evidence="4">The sequence shown here is derived from an EMBL/GenBank/DDBJ whole genome shotgun (WGS) entry which is preliminary data.</text>
</comment>
<organism evidence="4 5">
    <name type="scientific">Aurantiacibacter aquimixticola</name>
    <dbReference type="NCBI Taxonomy" id="1958945"/>
    <lineage>
        <taxon>Bacteria</taxon>
        <taxon>Pseudomonadati</taxon>
        <taxon>Pseudomonadota</taxon>
        <taxon>Alphaproteobacteria</taxon>
        <taxon>Sphingomonadales</taxon>
        <taxon>Erythrobacteraceae</taxon>
        <taxon>Aurantiacibacter</taxon>
    </lineage>
</organism>
<keyword evidence="2" id="KW-0472">Membrane</keyword>
<dbReference type="GO" id="GO:0009279">
    <property type="term" value="C:cell outer membrane"/>
    <property type="evidence" value="ECO:0007669"/>
    <property type="project" value="UniProtKB-SubCell"/>
</dbReference>
<dbReference type="Proteomes" id="UP000285232">
    <property type="component" value="Unassembled WGS sequence"/>
</dbReference>
<reference evidence="4 5" key="1">
    <citation type="journal article" date="2017" name="Int. J. Syst. Evol. Microbiol.">
        <title>Erythrobacter aquimixticola sp. nov., isolated from the junction between the ocean and a freshwater spring.</title>
        <authorList>
            <person name="Park S."/>
            <person name="Jung Y.T."/>
            <person name="Choi S.J."/>
            <person name="Yoon J.H."/>
        </authorList>
    </citation>
    <scope>NUCLEOTIDE SEQUENCE [LARGE SCALE GENOMIC DNA]</scope>
    <source>
        <strain evidence="4 5">JSSK-14</strain>
    </source>
</reference>
<dbReference type="Gene3D" id="2.40.170.20">
    <property type="entry name" value="TonB-dependent receptor, beta-barrel domain"/>
    <property type="match status" value="1"/>
</dbReference>
<dbReference type="InterPro" id="IPR036942">
    <property type="entry name" value="Beta-barrel_TonB_sf"/>
</dbReference>
<sequence>MSKRLEGHDVSITYEYNDDFSIYAGVNNITDEEPYPTNFAYPVNPYGTYFFLGIRLSGDRIPGL</sequence>
<keyword evidence="3" id="KW-0998">Cell outer membrane</keyword>
<keyword evidence="5" id="KW-1185">Reference proteome</keyword>
<dbReference type="OrthoDB" id="7051241at2"/>
<dbReference type="AlphaFoldDB" id="A0A419RWW3"/>
<protein>
    <submittedName>
        <fullName evidence="4">TonB-dependent receptor</fullName>
    </submittedName>
</protein>
<gene>
    <name evidence="4" type="ORF">D6201_06500</name>
</gene>
<dbReference type="SUPFAM" id="SSF56935">
    <property type="entry name" value="Porins"/>
    <property type="match status" value="1"/>
</dbReference>
<comment type="subcellular location">
    <subcellularLocation>
        <location evidence="1">Cell outer membrane</location>
    </subcellularLocation>
</comment>
<dbReference type="EMBL" id="RAHX01000001">
    <property type="protein sequence ID" value="RJY10241.1"/>
    <property type="molecule type" value="Genomic_DNA"/>
</dbReference>
<keyword evidence="4" id="KW-0675">Receptor</keyword>
<evidence type="ECO:0000313" key="5">
    <source>
        <dbReference type="Proteomes" id="UP000285232"/>
    </source>
</evidence>
<name>A0A419RWW3_9SPHN</name>
<proteinExistence type="predicted"/>
<accession>A0A419RWW3</accession>
<evidence type="ECO:0000256" key="3">
    <source>
        <dbReference type="ARBA" id="ARBA00023237"/>
    </source>
</evidence>
<evidence type="ECO:0000256" key="1">
    <source>
        <dbReference type="ARBA" id="ARBA00004442"/>
    </source>
</evidence>